<evidence type="ECO:0000256" key="1">
    <source>
        <dbReference type="ARBA" id="ARBA00022490"/>
    </source>
</evidence>
<dbReference type="SMART" id="SM00881">
    <property type="entry name" value="CoA_binding"/>
    <property type="match status" value="1"/>
</dbReference>
<dbReference type="SUPFAM" id="SSF51735">
    <property type="entry name" value="NAD(P)-binding Rossmann-fold domains"/>
    <property type="match status" value="1"/>
</dbReference>
<accession>A0AAP8LAG2</accession>
<feature type="non-terminal residue" evidence="7">
    <location>
        <position position="1"/>
    </location>
</feature>
<dbReference type="InterPro" id="IPR022876">
    <property type="entry name" value="Tscrpt_rep_Rex"/>
</dbReference>
<dbReference type="AlphaFoldDB" id="A0AAP8LAG2"/>
<evidence type="ECO:0000259" key="6">
    <source>
        <dbReference type="SMART" id="SM00881"/>
    </source>
</evidence>
<keyword evidence="5" id="KW-0804">Transcription</keyword>
<dbReference type="GO" id="GO:0045892">
    <property type="term" value="P:negative regulation of DNA-templated transcription"/>
    <property type="evidence" value="ECO:0007669"/>
    <property type="project" value="InterPro"/>
</dbReference>
<organism evidence="7 8">
    <name type="scientific">Escherichia coli</name>
    <dbReference type="NCBI Taxonomy" id="562"/>
    <lineage>
        <taxon>Bacteria</taxon>
        <taxon>Pseudomonadati</taxon>
        <taxon>Pseudomonadota</taxon>
        <taxon>Gammaproteobacteria</taxon>
        <taxon>Enterobacterales</taxon>
        <taxon>Enterobacteriaceae</taxon>
        <taxon>Escherichia</taxon>
    </lineage>
</organism>
<keyword evidence="4" id="KW-0238">DNA-binding</keyword>
<dbReference type="Gene3D" id="3.40.50.720">
    <property type="entry name" value="NAD(P)-binding Rossmann-like Domain"/>
    <property type="match status" value="1"/>
</dbReference>
<sequence length="121" mass="12634">CGAGRPRVGYDRAELTTCLEACLGGRPVAAVIVGAGKLGRALLDYAGFSEYGTNILAAFDLNVPAEGDRSELKPVLPMSALADFCAANHVSIGIVTVPKEAAQAVTDVLYRSGVRAFWCFA</sequence>
<feature type="domain" description="CoA-binding" evidence="6">
    <location>
        <begin position="24"/>
        <end position="120"/>
    </location>
</feature>
<evidence type="ECO:0000256" key="2">
    <source>
        <dbReference type="ARBA" id="ARBA00022491"/>
    </source>
</evidence>
<evidence type="ECO:0000313" key="8">
    <source>
        <dbReference type="Proteomes" id="UP000233549"/>
    </source>
</evidence>
<dbReference type="GO" id="GO:0051775">
    <property type="term" value="P:response to redox state"/>
    <property type="evidence" value="ECO:0007669"/>
    <property type="project" value="InterPro"/>
</dbReference>
<reference evidence="7 8" key="1">
    <citation type="submission" date="2017-12" db="EMBL/GenBank/DDBJ databases">
        <title>Rapid rising of carbapenem-resistant Enterobacteriaceae(CRE) and emergence of colistin resistance genemcr-1 in CRE in the hospital of Henan, China.</title>
        <authorList>
            <person name="Sun Q."/>
            <person name="Zhang R."/>
            <person name="Li Y."/>
            <person name="Shen Y."/>
            <person name="Zhang Y."/>
            <person name="Yang J."/>
            <person name="Shu L."/>
            <person name="Zhou H."/>
            <person name="Wang Y."/>
            <person name="Wang B."/>
            <person name="Shen Z."/>
        </authorList>
    </citation>
    <scope>NUCLEOTIDE SEQUENCE [LARGE SCALE GENOMIC DNA]</scope>
    <source>
        <strain evidence="7 8">3512</strain>
    </source>
</reference>
<protein>
    <submittedName>
        <fullName evidence="7">Redox-sensing transcriptional repressor Rex</fullName>
    </submittedName>
</protein>
<keyword evidence="2" id="KW-0678">Repressor</keyword>
<gene>
    <name evidence="7" type="ORF">CWS33_29730</name>
</gene>
<dbReference type="PANTHER" id="PTHR35786">
    <property type="entry name" value="REDOX-SENSING TRANSCRIPTIONAL REPRESSOR REX"/>
    <property type="match status" value="1"/>
</dbReference>
<evidence type="ECO:0000256" key="3">
    <source>
        <dbReference type="ARBA" id="ARBA00023015"/>
    </source>
</evidence>
<feature type="non-terminal residue" evidence="7">
    <location>
        <position position="121"/>
    </location>
</feature>
<keyword evidence="1" id="KW-0963">Cytoplasm</keyword>
<dbReference type="GO" id="GO:0003677">
    <property type="term" value="F:DNA binding"/>
    <property type="evidence" value="ECO:0007669"/>
    <property type="project" value="UniProtKB-KW"/>
</dbReference>
<dbReference type="PANTHER" id="PTHR35786:SF1">
    <property type="entry name" value="REDOX-SENSING TRANSCRIPTIONAL REPRESSOR REX 1"/>
    <property type="match status" value="1"/>
</dbReference>
<dbReference type="Pfam" id="PF02629">
    <property type="entry name" value="CoA_binding"/>
    <property type="match status" value="1"/>
</dbReference>
<name>A0AAP8LAG2_ECOLX</name>
<comment type="caution">
    <text evidence="7">The sequence shown here is derived from an EMBL/GenBank/DDBJ whole genome shotgun (WGS) entry which is preliminary data.</text>
</comment>
<dbReference type="Proteomes" id="UP000233549">
    <property type="component" value="Unassembled WGS sequence"/>
</dbReference>
<evidence type="ECO:0000256" key="5">
    <source>
        <dbReference type="ARBA" id="ARBA00023163"/>
    </source>
</evidence>
<dbReference type="InterPro" id="IPR036291">
    <property type="entry name" value="NAD(P)-bd_dom_sf"/>
</dbReference>
<proteinExistence type="predicted"/>
<dbReference type="InterPro" id="IPR003781">
    <property type="entry name" value="CoA-bd"/>
</dbReference>
<evidence type="ECO:0000313" key="7">
    <source>
        <dbReference type="EMBL" id="PKD78548.1"/>
    </source>
</evidence>
<keyword evidence="3" id="KW-0805">Transcription regulation</keyword>
<dbReference type="EMBL" id="PITP01000520">
    <property type="protein sequence ID" value="PKD78548.1"/>
    <property type="molecule type" value="Genomic_DNA"/>
</dbReference>
<evidence type="ECO:0000256" key="4">
    <source>
        <dbReference type="ARBA" id="ARBA00023125"/>
    </source>
</evidence>